<dbReference type="Pfam" id="PF07724">
    <property type="entry name" value="AAA_2"/>
    <property type="match status" value="1"/>
</dbReference>
<dbReference type="SUPFAM" id="SSF46689">
    <property type="entry name" value="Homeodomain-like"/>
    <property type="match status" value="1"/>
</dbReference>
<feature type="region of interest" description="Disordered" evidence="8">
    <location>
        <begin position="318"/>
        <end position="411"/>
    </location>
</feature>
<dbReference type="GO" id="GO:0000981">
    <property type="term" value="F:DNA-binding transcription factor activity, RNA polymerase II-specific"/>
    <property type="evidence" value="ECO:0007669"/>
    <property type="project" value="InterPro"/>
</dbReference>
<dbReference type="Gene3D" id="1.10.10.60">
    <property type="entry name" value="Homeodomain-like"/>
    <property type="match status" value="1"/>
</dbReference>
<keyword evidence="2" id="KW-0067">ATP-binding</keyword>
<dbReference type="GO" id="GO:0005634">
    <property type="term" value="C:nucleus"/>
    <property type="evidence" value="ECO:0007669"/>
    <property type="project" value="UniProtKB-SubCell"/>
</dbReference>
<gene>
    <name evidence="10" type="primary">CLPB</name>
    <name evidence="10" type="ORF">AV530_009056</name>
</gene>
<dbReference type="InterPro" id="IPR027417">
    <property type="entry name" value="P-loop_NTPase"/>
</dbReference>
<dbReference type="Gene3D" id="3.40.50.300">
    <property type="entry name" value="P-loop containing nucleotide triphosphate hydrolases"/>
    <property type="match status" value="1"/>
</dbReference>
<dbReference type="OrthoDB" id="47330at2759"/>
<keyword evidence="11" id="KW-1185">Reference proteome</keyword>
<dbReference type="InterPro" id="IPR009057">
    <property type="entry name" value="Homeodomain-like_sf"/>
</dbReference>
<dbReference type="SUPFAM" id="SSF52540">
    <property type="entry name" value="P-loop containing nucleoside triphosphate hydrolases"/>
    <property type="match status" value="1"/>
</dbReference>
<keyword evidence="5 6" id="KW-0539">Nucleus</keyword>
<evidence type="ECO:0000256" key="3">
    <source>
        <dbReference type="ARBA" id="ARBA00023125"/>
    </source>
</evidence>
<dbReference type="PANTHER" id="PTHR11638:SF93">
    <property type="entry name" value="MITOCHONDRIAL DISAGGREGASE"/>
    <property type="match status" value="1"/>
</dbReference>
<feature type="DNA-binding region" description="Homeobox" evidence="6">
    <location>
        <begin position="262"/>
        <end position="321"/>
    </location>
</feature>
<dbReference type="FunFam" id="1.10.10.60:FF:000207">
    <property type="entry name" value="paired mesoderm homeobox protein 2A"/>
    <property type="match status" value="1"/>
</dbReference>
<feature type="compositionally biased region" description="Pro residues" evidence="8">
    <location>
        <begin position="384"/>
        <end position="398"/>
    </location>
</feature>
<reference evidence="10 11" key="1">
    <citation type="submission" date="2016-02" db="EMBL/GenBank/DDBJ databases">
        <title>Band-tailed pigeon sequencing and assembly.</title>
        <authorList>
            <person name="Soares A.E."/>
            <person name="Novak B.J."/>
            <person name="Rice E.S."/>
            <person name="O'Connell B."/>
            <person name="Chang D."/>
            <person name="Weber S."/>
            <person name="Shapiro B."/>
        </authorList>
    </citation>
    <scope>NUCLEOTIDE SEQUENCE [LARGE SCALE GENOMIC DNA]</scope>
    <source>
        <strain evidence="10">BTP2013</strain>
        <tissue evidence="10">Blood</tissue>
    </source>
</reference>
<feature type="compositionally biased region" description="Low complexity" evidence="8">
    <location>
        <begin position="364"/>
        <end position="383"/>
    </location>
</feature>
<dbReference type="Proteomes" id="UP000190648">
    <property type="component" value="Unassembled WGS sequence"/>
</dbReference>
<evidence type="ECO:0000256" key="7">
    <source>
        <dbReference type="RuleBase" id="RU000682"/>
    </source>
</evidence>
<dbReference type="Pfam" id="PF00046">
    <property type="entry name" value="Homeodomain"/>
    <property type="match status" value="1"/>
</dbReference>
<dbReference type="PROSITE" id="PS50071">
    <property type="entry name" value="HOMEOBOX_2"/>
    <property type="match status" value="1"/>
</dbReference>
<dbReference type="AlphaFoldDB" id="A0A1V4K798"/>
<dbReference type="SMART" id="SM00389">
    <property type="entry name" value="HOX"/>
    <property type="match status" value="1"/>
</dbReference>
<comment type="caution">
    <text evidence="10">The sequence shown here is derived from an EMBL/GenBank/DDBJ whole genome shotgun (WGS) entry which is preliminary data.</text>
</comment>
<dbReference type="InterPro" id="IPR017970">
    <property type="entry name" value="Homeobox_CS"/>
</dbReference>
<dbReference type="InterPro" id="IPR050130">
    <property type="entry name" value="ClpA_ClpB"/>
</dbReference>
<dbReference type="GO" id="GO:0005524">
    <property type="term" value="F:ATP binding"/>
    <property type="evidence" value="ECO:0007669"/>
    <property type="project" value="UniProtKB-KW"/>
</dbReference>
<dbReference type="InterPro" id="IPR001356">
    <property type="entry name" value="HD"/>
</dbReference>
<evidence type="ECO:0000259" key="9">
    <source>
        <dbReference type="PROSITE" id="PS50071"/>
    </source>
</evidence>
<dbReference type="InterPro" id="IPR019489">
    <property type="entry name" value="Clp_ATPase_C"/>
</dbReference>
<sequence>MCPTRIRQEVAKFIGSPPGYVGHEEGGQLTTKLRQCPNAVVLFDEVDKAHPDVLTIMLQLFDEGRLTDGKGKTIDCKDAIFIMTSNVASDEIAQHALQLRQEAMQISKKRIAENLEDVQATEKITISKQFKEKVIRPILKAHFRRDEFLGRINEIVYFLPFCHSELIQLVNKELNFWAKKAKARHNITLLWDREVMDVLADGYNLHYGARSIKHESIPARYIPARYIPARYIPAWCIPAWFILPVPYKFFSDPSGINEKRKQRRIRTTFTSSQLKELERVFAETHYPDIYTREELALKIDLTEARVQVWFQNRRAKFRKQERAANAKGGGGTASTTSKKSEPRSSSEDDESKESNCSPTPDSTASLPAAGSLGSPGSSLSPSPGAGPPMGPGHPPQPLKAPIWPGVSTSSGATNAADLLKAWQPAEAVPGPFSGVLSSFHRKPNALKTNLF</sequence>
<keyword evidence="3 6" id="KW-0238">DNA-binding</keyword>
<dbReference type="InterPro" id="IPR003959">
    <property type="entry name" value="ATPase_AAA_core"/>
</dbReference>
<dbReference type="InterPro" id="IPR001270">
    <property type="entry name" value="ClpA/B"/>
</dbReference>
<dbReference type="CDD" id="cd00086">
    <property type="entry name" value="homeodomain"/>
    <property type="match status" value="1"/>
</dbReference>
<comment type="subcellular location">
    <subcellularLocation>
        <location evidence="6 7">Nucleus</location>
    </subcellularLocation>
</comment>
<protein>
    <submittedName>
        <fullName evidence="10">Caseinolytic peptidase B protein-like protein</fullName>
    </submittedName>
</protein>
<dbReference type="EMBL" id="LSYS01004213">
    <property type="protein sequence ID" value="OPJ80322.1"/>
    <property type="molecule type" value="Genomic_DNA"/>
</dbReference>
<evidence type="ECO:0000256" key="1">
    <source>
        <dbReference type="ARBA" id="ARBA00022741"/>
    </source>
</evidence>
<dbReference type="GO" id="GO:0005739">
    <property type="term" value="C:mitochondrion"/>
    <property type="evidence" value="ECO:0007669"/>
    <property type="project" value="TreeGrafter"/>
</dbReference>
<feature type="domain" description="Homeobox" evidence="9">
    <location>
        <begin position="260"/>
        <end position="320"/>
    </location>
</feature>
<proteinExistence type="predicted"/>
<dbReference type="Pfam" id="PF10431">
    <property type="entry name" value="ClpB_D2-small"/>
    <property type="match status" value="1"/>
</dbReference>
<dbReference type="GO" id="GO:0016887">
    <property type="term" value="F:ATP hydrolysis activity"/>
    <property type="evidence" value="ECO:0007669"/>
    <property type="project" value="InterPro"/>
</dbReference>
<evidence type="ECO:0000256" key="5">
    <source>
        <dbReference type="ARBA" id="ARBA00023242"/>
    </source>
</evidence>
<dbReference type="PANTHER" id="PTHR11638">
    <property type="entry name" value="ATP-DEPENDENT CLP PROTEASE"/>
    <property type="match status" value="1"/>
</dbReference>
<evidence type="ECO:0000256" key="2">
    <source>
        <dbReference type="ARBA" id="ARBA00022840"/>
    </source>
</evidence>
<evidence type="ECO:0000256" key="8">
    <source>
        <dbReference type="SAM" id="MobiDB-lite"/>
    </source>
</evidence>
<keyword evidence="1" id="KW-0547">Nucleotide-binding</keyword>
<organism evidence="10 11">
    <name type="scientific">Patagioenas fasciata monilis</name>
    <dbReference type="NCBI Taxonomy" id="372326"/>
    <lineage>
        <taxon>Eukaryota</taxon>
        <taxon>Metazoa</taxon>
        <taxon>Chordata</taxon>
        <taxon>Craniata</taxon>
        <taxon>Vertebrata</taxon>
        <taxon>Euteleostomi</taxon>
        <taxon>Archelosauria</taxon>
        <taxon>Archosauria</taxon>
        <taxon>Dinosauria</taxon>
        <taxon>Saurischia</taxon>
        <taxon>Theropoda</taxon>
        <taxon>Coelurosauria</taxon>
        <taxon>Aves</taxon>
        <taxon>Neognathae</taxon>
        <taxon>Neoaves</taxon>
        <taxon>Columbimorphae</taxon>
        <taxon>Columbiformes</taxon>
        <taxon>Columbidae</taxon>
        <taxon>Patagioenas</taxon>
    </lineage>
</organism>
<accession>A0A1V4K798</accession>
<dbReference type="GO" id="GO:0045944">
    <property type="term" value="P:positive regulation of transcription by RNA polymerase II"/>
    <property type="evidence" value="ECO:0007669"/>
    <property type="project" value="UniProtKB-ARBA"/>
</dbReference>
<dbReference type="PRINTS" id="PR00300">
    <property type="entry name" value="CLPPROTEASEA"/>
</dbReference>
<dbReference type="STRING" id="372326.A0A1V4K798"/>
<evidence type="ECO:0000256" key="6">
    <source>
        <dbReference type="PROSITE-ProRule" id="PRU00108"/>
    </source>
</evidence>
<dbReference type="GO" id="GO:0034605">
    <property type="term" value="P:cellular response to heat"/>
    <property type="evidence" value="ECO:0007669"/>
    <property type="project" value="TreeGrafter"/>
</dbReference>
<evidence type="ECO:0000256" key="4">
    <source>
        <dbReference type="ARBA" id="ARBA00023155"/>
    </source>
</evidence>
<name>A0A1V4K798_PATFA</name>
<evidence type="ECO:0000313" key="10">
    <source>
        <dbReference type="EMBL" id="OPJ80322.1"/>
    </source>
</evidence>
<dbReference type="GO" id="GO:1990837">
    <property type="term" value="F:sequence-specific double-stranded DNA binding"/>
    <property type="evidence" value="ECO:0007669"/>
    <property type="project" value="UniProtKB-ARBA"/>
</dbReference>
<dbReference type="PROSITE" id="PS00027">
    <property type="entry name" value="HOMEOBOX_1"/>
    <property type="match status" value="1"/>
</dbReference>
<evidence type="ECO:0000313" key="11">
    <source>
        <dbReference type="Proteomes" id="UP000190648"/>
    </source>
</evidence>
<keyword evidence="4 6" id="KW-0371">Homeobox</keyword>